<dbReference type="Proteomes" id="UP000589738">
    <property type="component" value="Unassembled WGS sequence"/>
</dbReference>
<proteinExistence type="predicted"/>
<gene>
    <name evidence="1" type="ORF">HNP36_001080</name>
</gene>
<comment type="caution">
    <text evidence="1">The sequence shown here is derived from an EMBL/GenBank/DDBJ whole genome shotgun (WGS) entry which is preliminary data.</text>
</comment>
<dbReference type="AlphaFoldDB" id="A0A841N0T3"/>
<organism evidence="1 2">
    <name type="scientific">Chryseobacterium shigense</name>
    <dbReference type="NCBI Taxonomy" id="297244"/>
    <lineage>
        <taxon>Bacteria</taxon>
        <taxon>Pseudomonadati</taxon>
        <taxon>Bacteroidota</taxon>
        <taxon>Flavobacteriia</taxon>
        <taxon>Flavobacteriales</taxon>
        <taxon>Weeksellaceae</taxon>
        <taxon>Chryseobacterium group</taxon>
        <taxon>Chryseobacterium</taxon>
    </lineage>
</organism>
<name>A0A841N0T3_9FLAO</name>
<dbReference type="RefSeq" id="WP_184159648.1">
    <property type="nucleotide sequence ID" value="NZ_JACHLC010000001.1"/>
</dbReference>
<evidence type="ECO:0000313" key="1">
    <source>
        <dbReference type="EMBL" id="MBB6370027.1"/>
    </source>
</evidence>
<keyword evidence="2" id="KW-1185">Reference proteome</keyword>
<protein>
    <submittedName>
        <fullName evidence="1">Uncharacterized protein</fullName>
    </submittedName>
</protein>
<reference evidence="1 2" key="1">
    <citation type="submission" date="2020-08" db="EMBL/GenBank/DDBJ databases">
        <title>Functional genomics of gut bacteria from endangered species of beetles.</title>
        <authorList>
            <person name="Carlos-Shanley C."/>
        </authorList>
    </citation>
    <scope>NUCLEOTIDE SEQUENCE [LARGE SCALE GENOMIC DNA]</scope>
    <source>
        <strain evidence="1 2">S00136</strain>
    </source>
</reference>
<accession>A0A841N0T3</accession>
<dbReference type="EMBL" id="JACHLC010000001">
    <property type="protein sequence ID" value="MBB6370027.1"/>
    <property type="molecule type" value="Genomic_DNA"/>
</dbReference>
<sequence length="83" mass="9635">MKAIIKKEKERTDCNSVAENEIRIATWEKAIILSHCFTQNTIKIDTKTGQEIVITFSISTEDVTPDYQEKDEIWIKTVKYKAI</sequence>
<evidence type="ECO:0000313" key="2">
    <source>
        <dbReference type="Proteomes" id="UP000589738"/>
    </source>
</evidence>